<keyword evidence="4" id="KW-1185">Reference proteome</keyword>
<comment type="caution">
    <text evidence="3">The sequence shown here is derived from an EMBL/GenBank/DDBJ whole genome shotgun (WGS) entry which is preliminary data.</text>
</comment>
<feature type="chain" id="PRO_5046621169" evidence="2">
    <location>
        <begin position="23"/>
        <end position="119"/>
    </location>
</feature>
<reference evidence="3 4" key="1">
    <citation type="submission" date="2021-03" db="EMBL/GenBank/DDBJ databases">
        <title>Whole genome sequence of Jiella sp. MQZ13P-4.</title>
        <authorList>
            <person name="Tuo L."/>
        </authorList>
    </citation>
    <scope>NUCLEOTIDE SEQUENCE [LARGE SCALE GENOMIC DNA]</scope>
    <source>
        <strain evidence="3 4">MQZ13P-4</strain>
    </source>
</reference>
<feature type="compositionally biased region" description="Low complexity" evidence="1">
    <location>
        <begin position="31"/>
        <end position="46"/>
    </location>
</feature>
<sequence>MRRLTLSATLAAGLIAATSAFAASPTMSSDAMAGSSKSATATSSATPMKHVAAKTSTHVATGKIKSIDTAANMLTLTNGKKFTLPADFAATSYKTGERVKVKYQTGGKQMAALSVVAAK</sequence>
<name>A0ABS3JA16_9HYPH</name>
<dbReference type="Proteomes" id="UP000664288">
    <property type="component" value="Unassembled WGS sequence"/>
</dbReference>
<proteinExistence type="predicted"/>
<evidence type="ECO:0000256" key="2">
    <source>
        <dbReference type="SAM" id="SignalP"/>
    </source>
</evidence>
<dbReference type="InterPro" id="IPR009780">
    <property type="entry name" value="DUF1344"/>
</dbReference>
<keyword evidence="2" id="KW-0732">Signal</keyword>
<dbReference type="Pfam" id="PF07076">
    <property type="entry name" value="DUF1344"/>
    <property type="match status" value="1"/>
</dbReference>
<protein>
    <submittedName>
        <fullName evidence="3">DUF1344 domain-containing protein</fullName>
    </submittedName>
</protein>
<dbReference type="RefSeq" id="WP_207352399.1">
    <property type="nucleotide sequence ID" value="NZ_JAFMPY010000025.1"/>
</dbReference>
<evidence type="ECO:0000313" key="3">
    <source>
        <dbReference type="EMBL" id="MBO0905768.1"/>
    </source>
</evidence>
<gene>
    <name evidence="3" type="ORF">J1C47_19155</name>
</gene>
<evidence type="ECO:0000256" key="1">
    <source>
        <dbReference type="SAM" id="MobiDB-lite"/>
    </source>
</evidence>
<feature type="signal peptide" evidence="2">
    <location>
        <begin position="1"/>
        <end position="22"/>
    </location>
</feature>
<accession>A0ABS3JA16</accession>
<evidence type="ECO:0000313" key="4">
    <source>
        <dbReference type="Proteomes" id="UP000664288"/>
    </source>
</evidence>
<organism evidence="3 4">
    <name type="scientific">Jiella sonneratiae</name>
    <dbReference type="NCBI Taxonomy" id="2816856"/>
    <lineage>
        <taxon>Bacteria</taxon>
        <taxon>Pseudomonadati</taxon>
        <taxon>Pseudomonadota</taxon>
        <taxon>Alphaproteobacteria</taxon>
        <taxon>Hyphomicrobiales</taxon>
        <taxon>Aurantimonadaceae</taxon>
        <taxon>Jiella</taxon>
    </lineage>
</organism>
<dbReference type="EMBL" id="JAFMPY010000025">
    <property type="protein sequence ID" value="MBO0905768.1"/>
    <property type="molecule type" value="Genomic_DNA"/>
</dbReference>
<feature type="region of interest" description="Disordered" evidence="1">
    <location>
        <begin position="25"/>
        <end position="48"/>
    </location>
</feature>